<evidence type="ECO:0000256" key="6">
    <source>
        <dbReference type="ARBA" id="ARBA00023235"/>
    </source>
</evidence>
<keyword evidence="5 9" id="KW-0560">Oxidoreductase</keyword>
<sequence>MKKDSKIFIAGHKGLVGSSICKHLKEKGYNNLVTRTRQELDLLDQNAVNNFFHDNNIEYVFTAAAKVGGILFNNNYQADFLYENVVIASNLIHAAHQFGVKKLLYLGSSCIYPRMAPQPIKEEYLLQGPLEPTNEGYALAKIVGLKLCEKYQKQYGKNFISAMPTNLFGPGDNFHPDHSHVIPGMMRRFHEAKTKQAPQVVIWGSGQPRREFLYVEDLVAALELIMLEYNDPYTINVGTGQDVTILELAHLMKEIVGYEGEIKTDPSKPDGMPRKVLDISKIKALGWKPKYTLEEGLRETYAWALEAGKFS</sequence>
<dbReference type="GO" id="GO:0016853">
    <property type="term" value="F:isomerase activity"/>
    <property type="evidence" value="ECO:0007669"/>
    <property type="project" value="UniProtKB-KW"/>
</dbReference>
<dbReference type="PANTHER" id="PTHR43238:SF1">
    <property type="entry name" value="GDP-L-FUCOSE SYNTHASE"/>
    <property type="match status" value="1"/>
</dbReference>
<comment type="similarity">
    <text evidence="2 9">Belongs to the NAD(P)-dependent epimerase/dehydratase family. Fucose synthase subfamily.</text>
</comment>
<dbReference type="InterPro" id="IPR001509">
    <property type="entry name" value="Epimerase_deHydtase"/>
</dbReference>
<evidence type="ECO:0000256" key="4">
    <source>
        <dbReference type="ARBA" id="ARBA00022857"/>
    </source>
</evidence>
<reference evidence="11 12" key="1">
    <citation type="journal article" date="2020" name="Biotechnol. Biofuels">
        <title>New insights from the biogas microbiome by comprehensive genome-resolved metagenomics of nearly 1600 species originating from multiple anaerobic digesters.</title>
        <authorList>
            <person name="Campanaro S."/>
            <person name="Treu L."/>
            <person name="Rodriguez-R L.M."/>
            <person name="Kovalovszki A."/>
            <person name="Ziels R.M."/>
            <person name="Maus I."/>
            <person name="Zhu X."/>
            <person name="Kougias P.G."/>
            <person name="Basile A."/>
            <person name="Luo G."/>
            <person name="Schluter A."/>
            <person name="Konstantinidis K.T."/>
            <person name="Angelidaki I."/>
        </authorList>
    </citation>
    <scope>NUCLEOTIDE SEQUENCE [LARGE SCALE GENOMIC DNA]</scope>
    <source>
        <strain evidence="11">AS27yjCOA_65</strain>
    </source>
</reference>
<evidence type="ECO:0000256" key="8">
    <source>
        <dbReference type="ARBA" id="ARBA00051935"/>
    </source>
</evidence>
<feature type="domain" description="NAD-dependent epimerase/dehydratase" evidence="10">
    <location>
        <begin position="7"/>
        <end position="238"/>
    </location>
</feature>
<comment type="caution">
    <text evidence="11">The sequence shown here is derived from an EMBL/GenBank/DDBJ whole genome shotgun (WGS) entry which is preliminary data.</text>
</comment>
<name>A0A7X9FU22_9DELT</name>
<keyword evidence="7 9" id="KW-0511">Multifunctional enzyme</keyword>
<dbReference type="GO" id="GO:0042351">
    <property type="term" value="P:'de novo' GDP-L-fucose biosynthetic process"/>
    <property type="evidence" value="ECO:0007669"/>
    <property type="project" value="UniProtKB-UniRule"/>
</dbReference>
<dbReference type="UniPathway" id="UPA00128">
    <property type="reaction ID" value="UER00191"/>
</dbReference>
<feature type="binding site" evidence="9">
    <location>
        <begin position="106"/>
        <end position="109"/>
    </location>
    <ligand>
        <name>NADP(+)</name>
        <dbReference type="ChEBI" id="CHEBI:58349"/>
    </ligand>
</feature>
<feature type="binding site" evidence="9">
    <location>
        <begin position="11"/>
        <end position="17"/>
    </location>
    <ligand>
        <name>NADP(+)</name>
        <dbReference type="ChEBI" id="CHEBI:58349"/>
    </ligand>
</feature>
<feature type="binding site" evidence="9">
    <location>
        <position position="203"/>
    </location>
    <ligand>
        <name>substrate</name>
    </ligand>
</feature>
<dbReference type="CDD" id="cd05239">
    <property type="entry name" value="GDP_FS_SDR_e"/>
    <property type="match status" value="1"/>
</dbReference>
<gene>
    <name evidence="9" type="primary">fcl</name>
    <name evidence="11" type="ORF">GYA55_13335</name>
</gene>
<dbReference type="FunFam" id="3.40.50.720:FF:000101">
    <property type="entry name" value="GDP-L-fucose synthase"/>
    <property type="match status" value="1"/>
</dbReference>
<dbReference type="EMBL" id="JAAZON010000608">
    <property type="protein sequence ID" value="NMC64141.1"/>
    <property type="molecule type" value="Genomic_DNA"/>
</dbReference>
<dbReference type="Gene3D" id="3.90.25.10">
    <property type="entry name" value="UDP-galactose 4-epimerase, domain 1"/>
    <property type="match status" value="1"/>
</dbReference>
<accession>A0A7X9FU22</accession>
<comment type="catalytic activity">
    <reaction evidence="8 9">
        <text>GDP-beta-L-fucose + NADP(+) = GDP-4-dehydro-alpha-D-rhamnose + NADPH + H(+)</text>
        <dbReference type="Rhea" id="RHEA:18885"/>
        <dbReference type="ChEBI" id="CHEBI:15378"/>
        <dbReference type="ChEBI" id="CHEBI:57273"/>
        <dbReference type="ChEBI" id="CHEBI:57783"/>
        <dbReference type="ChEBI" id="CHEBI:57964"/>
        <dbReference type="ChEBI" id="CHEBI:58349"/>
        <dbReference type="EC" id="1.1.1.271"/>
    </reaction>
</comment>
<feature type="site" description="Important for catalytic activity" evidence="9">
    <location>
        <position position="110"/>
    </location>
</feature>
<feature type="binding site" evidence="9">
    <location>
        <position position="188"/>
    </location>
    <ligand>
        <name>substrate</name>
    </ligand>
</feature>
<evidence type="ECO:0000256" key="3">
    <source>
        <dbReference type="ARBA" id="ARBA00012371"/>
    </source>
</evidence>
<dbReference type="InterPro" id="IPR028614">
    <property type="entry name" value="GDP_fucose/colitose_synth"/>
</dbReference>
<dbReference type="GO" id="GO:0070401">
    <property type="term" value="F:NADP+ binding"/>
    <property type="evidence" value="ECO:0007669"/>
    <property type="project" value="UniProtKB-UniRule"/>
</dbReference>
<feature type="site" description="Important for catalytic activity" evidence="9">
    <location>
        <position position="108"/>
    </location>
</feature>
<evidence type="ECO:0000313" key="11">
    <source>
        <dbReference type="EMBL" id="NMC64141.1"/>
    </source>
</evidence>
<dbReference type="Proteomes" id="UP000524246">
    <property type="component" value="Unassembled WGS sequence"/>
</dbReference>
<evidence type="ECO:0000256" key="9">
    <source>
        <dbReference type="HAMAP-Rule" id="MF_00956"/>
    </source>
</evidence>
<dbReference type="Pfam" id="PF01370">
    <property type="entry name" value="Epimerase"/>
    <property type="match status" value="1"/>
</dbReference>
<feature type="binding site" evidence="9">
    <location>
        <position position="270"/>
    </location>
    <ligand>
        <name>substrate</name>
    </ligand>
</feature>
<evidence type="ECO:0000256" key="1">
    <source>
        <dbReference type="ARBA" id="ARBA00004883"/>
    </source>
</evidence>
<comment type="function">
    <text evidence="9">Catalyzes the two-step NADP-dependent conversion of GDP-4-dehydro-6-deoxy-D-mannose to GDP-fucose, involving an epimerase and a reductase reaction.</text>
</comment>
<dbReference type="HAMAP" id="MF_00956">
    <property type="entry name" value="GDP_fucose_synth"/>
    <property type="match status" value="1"/>
</dbReference>
<feature type="binding site" evidence="9">
    <location>
        <begin position="164"/>
        <end position="167"/>
    </location>
    <ligand>
        <name>NADP(+)</name>
        <dbReference type="ChEBI" id="CHEBI:58349"/>
    </ligand>
</feature>
<evidence type="ECO:0000259" key="10">
    <source>
        <dbReference type="Pfam" id="PF01370"/>
    </source>
</evidence>
<dbReference type="PANTHER" id="PTHR43238">
    <property type="entry name" value="GDP-L-FUCOSE SYNTHASE"/>
    <property type="match status" value="1"/>
</dbReference>
<organism evidence="11 12">
    <name type="scientific">SAR324 cluster bacterium</name>
    <dbReference type="NCBI Taxonomy" id="2024889"/>
    <lineage>
        <taxon>Bacteria</taxon>
        <taxon>Deltaproteobacteria</taxon>
        <taxon>SAR324 cluster</taxon>
    </lineage>
</organism>
<dbReference type="InterPro" id="IPR036291">
    <property type="entry name" value="NAD(P)-bd_dom_sf"/>
</dbReference>
<feature type="binding site" evidence="9">
    <location>
        <position position="180"/>
    </location>
    <ligand>
        <name>NADP(+)</name>
        <dbReference type="ChEBI" id="CHEBI:58349"/>
    </ligand>
</feature>
<keyword evidence="6 9" id="KW-0413">Isomerase</keyword>
<evidence type="ECO:0000256" key="7">
    <source>
        <dbReference type="ARBA" id="ARBA00023268"/>
    </source>
</evidence>
<dbReference type="GO" id="GO:0050577">
    <property type="term" value="F:GDP-L-fucose synthase activity"/>
    <property type="evidence" value="ECO:0007669"/>
    <property type="project" value="UniProtKB-UniRule"/>
</dbReference>
<dbReference type="SUPFAM" id="SSF51735">
    <property type="entry name" value="NAD(P)-binding Rossmann-fold domains"/>
    <property type="match status" value="1"/>
</dbReference>
<feature type="binding site" evidence="9">
    <location>
        <position position="141"/>
    </location>
    <ligand>
        <name>NADP(+)</name>
        <dbReference type="ChEBI" id="CHEBI:58349"/>
    </ligand>
</feature>
<evidence type="ECO:0000256" key="5">
    <source>
        <dbReference type="ARBA" id="ARBA00023002"/>
    </source>
</evidence>
<keyword evidence="4 9" id="KW-0521">NADP</keyword>
<dbReference type="Gene3D" id="3.40.50.720">
    <property type="entry name" value="NAD(P)-binding Rossmann-like Domain"/>
    <property type="match status" value="1"/>
</dbReference>
<feature type="binding site" evidence="9">
    <location>
        <position position="210"/>
    </location>
    <ligand>
        <name>substrate</name>
    </ligand>
</feature>
<protein>
    <recommendedName>
        <fullName evidence="3 9">GDP-L-fucose synthase</fullName>
        <ecNumber evidence="3 9">1.1.1.271</ecNumber>
    </recommendedName>
    <alternativeName>
        <fullName evidence="9">GDP-4-keto-6-deoxy-D-mannose-3,5-epimerase-4-reductase</fullName>
    </alternativeName>
</protein>
<dbReference type="EC" id="1.1.1.271" evidence="3 9"/>
<evidence type="ECO:0000256" key="2">
    <source>
        <dbReference type="ARBA" id="ARBA00005959"/>
    </source>
</evidence>
<proteinExistence type="inferred from homology"/>
<feature type="active site" description="Proton donor/acceptor" evidence="9">
    <location>
        <position position="137"/>
    </location>
</feature>
<evidence type="ECO:0000313" key="12">
    <source>
        <dbReference type="Proteomes" id="UP000524246"/>
    </source>
</evidence>
<dbReference type="AlphaFoldDB" id="A0A7X9FU22"/>
<comment type="pathway">
    <text evidence="1 9">Nucleotide-sugar biosynthesis; GDP-L-fucose biosynthesis via de novo pathway; GDP-L-fucose from GDP-alpha-D-mannose: step 2/2.</text>
</comment>